<comment type="caution">
    <text evidence="2">The sequence shown here is derived from an EMBL/GenBank/DDBJ whole genome shotgun (WGS) entry which is preliminary data.</text>
</comment>
<sequence length="126" mass="14643">MFFRLDYDNSGEVSREEIAAIAPREQQMLRELTGFDDAVELFDALDLQETGEIGIEEFCQGLWQVAVSESPLEIKRMQKQVEHIKHHVAKYMTETERMKCLGHEITSTDSAVEEVHMYRKREKHAA</sequence>
<evidence type="ECO:0000313" key="3">
    <source>
        <dbReference type="Proteomes" id="UP000649617"/>
    </source>
</evidence>
<dbReference type="Proteomes" id="UP000649617">
    <property type="component" value="Unassembled WGS sequence"/>
</dbReference>
<organism evidence="2 3">
    <name type="scientific">Symbiodinium pilosum</name>
    <name type="common">Dinoflagellate</name>
    <dbReference type="NCBI Taxonomy" id="2952"/>
    <lineage>
        <taxon>Eukaryota</taxon>
        <taxon>Sar</taxon>
        <taxon>Alveolata</taxon>
        <taxon>Dinophyceae</taxon>
        <taxon>Suessiales</taxon>
        <taxon>Symbiodiniaceae</taxon>
        <taxon>Symbiodinium</taxon>
    </lineage>
</organism>
<dbReference type="SUPFAM" id="SSF47473">
    <property type="entry name" value="EF-hand"/>
    <property type="match status" value="1"/>
</dbReference>
<dbReference type="InterPro" id="IPR011992">
    <property type="entry name" value="EF-hand-dom_pair"/>
</dbReference>
<dbReference type="EMBL" id="CAJNIZ010037969">
    <property type="protein sequence ID" value="CAE7574408.1"/>
    <property type="molecule type" value="Genomic_DNA"/>
</dbReference>
<evidence type="ECO:0000256" key="1">
    <source>
        <dbReference type="ARBA" id="ARBA00022837"/>
    </source>
</evidence>
<keyword evidence="1" id="KW-0106">Calcium</keyword>
<reference evidence="2" key="1">
    <citation type="submission" date="2021-02" db="EMBL/GenBank/DDBJ databases">
        <authorList>
            <person name="Dougan E. K."/>
            <person name="Rhodes N."/>
            <person name="Thang M."/>
            <person name="Chan C."/>
        </authorList>
    </citation>
    <scope>NUCLEOTIDE SEQUENCE</scope>
</reference>
<evidence type="ECO:0000313" key="2">
    <source>
        <dbReference type="EMBL" id="CAE7574408.1"/>
    </source>
</evidence>
<accession>A0A812UGW8</accession>
<proteinExistence type="predicted"/>
<gene>
    <name evidence="2" type="ORF">SPIL2461_LOCUS15470</name>
</gene>
<dbReference type="OrthoDB" id="433782at2759"/>
<name>A0A812UGW8_SYMPI</name>
<keyword evidence="3" id="KW-1185">Reference proteome</keyword>
<dbReference type="PROSITE" id="PS00018">
    <property type="entry name" value="EF_HAND_1"/>
    <property type="match status" value="1"/>
</dbReference>
<protein>
    <recommendedName>
        <fullName evidence="4">Calmodulin</fullName>
    </recommendedName>
</protein>
<dbReference type="Gene3D" id="1.10.238.10">
    <property type="entry name" value="EF-hand"/>
    <property type="match status" value="1"/>
</dbReference>
<dbReference type="AlphaFoldDB" id="A0A812UGW8"/>
<dbReference type="InterPro" id="IPR018247">
    <property type="entry name" value="EF_Hand_1_Ca_BS"/>
</dbReference>
<evidence type="ECO:0008006" key="4">
    <source>
        <dbReference type="Google" id="ProtNLM"/>
    </source>
</evidence>